<keyword evidence="2" id="KW-1185">Reference proteome</keyword>
<protein>
    <recommendedName>
        <fullName evidence="3">PAS domain-containing protein</fullName>
    </recommendedName>
</protein>
<dbReference type="Proteomes" id="UP000035068">
    <property type="component" value="Unassembled WGS sequence"/>
</dbReference>
<dbReference type="AlphaFoldDB" id="A0A0C2HXX1"/>
<evidence type="ECO:0000313" key="1">
    <source>
        <dbReference type="EMBL" id="KIH77587.1"/>
    </source>
</evidence>
<organism evidence="1 2">
    <name type="scientific">Geoalkalibacter ferrihydriticus DSM 17813</name>
    <dbReference type="NCBI Taxonomy" id="1121915"/>
    <lineage>
        <taxon>Bacteria</taxon>
        <taxon>Pseudomonadati</taxon>
        <taxon>Thermodesulfobacteriota</taxon>
        <taxon>Desulfuromonadia</taxon>
        <taxon>Desulfuromonadales</taxon>
        <taxon>Geoalkalibacteraceae</taxon>
        <taxon>Geoalkalibacter</taxon>
    </lineage>
</organism>
<evidence type="ECO:0000313" key="2">
    <source>
        <dbReference type="Proteomes" id="UP000035068"/>
    </source>
</evidence>
<comment type="caution">
    <text evidence="1">The sequence shown here is derived from an EMBL/GenBank/DDBJ whole genome shotgun (WGS) entry which is preliminary data.</text>
</comment>
<name>A0A0C2HXX1_9BACT</name>
<evidence type="ECO:0008006" key="3">
    <source>
        <dbReference type="Google" id="ProtNLM"/>
    </source>
</evidence>
<accession>A0A0C2HXX1</accession>
<proteinExistence type="predicted"/>
<gene>
    <name evidence="1" type="ORF">GFER_02575</name>
</gene>
<dbReference type="Gene3D" id="3.30.450.20">
    <property type="entry name" value="PAS domain"/>
    <property type="match status" value="1"/>
</dbReference>
<sequence>MARVADERVFIYRVDAQNRIGFVNRAWLDFAQENEAPELIAERVLGRELDAFIADWETRHLYEIIYERVRQAGRTFYLPLRCDSPTRRRYLRMEISPLPLAGMEFSVRVERMEERSPILLLDDSVEHSKEFVVICSWCKKIEIGAGRWAEIEDATEKAEIFGAAPPSLTHTACPDCLATIRRQLGDG</sequence>
<dbReference type="RefSeq" id="WP_040095767.1">
    <property type="nucleotide sequence ID" value="NZ_JWJD01000001.1"/>
</dbReference>
<reference evidence="1 2" key="1">
    <citation type="submission" date="2014-12" db="EMBL/GenBank/DDBJ databases">
        <title>Genomes of Geoalkalibacter ferrihydriticus and Geoalkalibacter subterraneus, two haloalkaliphilic metal-reducing members of the Geobacteraceae.</title>
        <authorList>
            <person name="Badalamenti J.P."/>
            <person name="Torres C.I."/>
            <person name="Krajmalnik-Brown R."/>
            <person name="Bond D.R."/>
        </authorList>
    </citation>
    <scope>NUCLEOTIDE SEQUENCE [LARGE SCALE GENOMIC DNA]</scope>
    <source>
        <strain evidence="1 2">DSM 17813</strain>
    </source>
</reference>
<dbReference type="EMBL" id="JWJD01000001">
    <property type="protein sequence ID" value="KIH77587.1"/>
    <property type="molecule type" value="Genomic_DNA"/>
</dbReference>